<dbReference type="NCBIfam" id="NF011369">
    <property type="entry name" value="PRK14788.1"/>
    <property type="match status" value="1"/>
</dbReference>
<evidence type="ECO:0000256" key="3">
    <source>
        <dbReference type="ARBA" id="ARBA00022670"/>
    </source>
</evidence>
<dbReference type="PANTHER" id="PTHR33695:SF1">
    <property type="entry name" value="LIPOPROTEIN SIGNAL PEPTIDASE"/>
    <property type="match status" value="1"/>
</dbReference>
<comment type="subcellular location">
    <subcellularLocation>
        <location evidence="9">Cell membrane</location>
        <topology evidence="9">Multi-pass membrane protein</topology>
    </subcellularLocation>
</comment>
<keyword evidence="11" id="KW-0449">Lipoprotein</keyword>
<comment type="similarity">
    <text evidence="1 9 10">Belongs to the peptidase A8 family.</text>
</comment>
<feature type="active site" evidence="9">
    <location>
        <position position="171"/>
    </location>
</feature>
<evidence type="ECO:0000256" key="4">
    <source>
        <dbReference type="ARBA" id="ARBA00022692"/>
    </source>
</evidence>
<evidence type="ECO:0000256" key="6">
    <source>
        <dbReference type="ARBA" id="ARBA00022801"/>
    </source>
</evidence>
<dbReference type="GO" id="GO:0004190">
    <property type="term" value="F:aspartic-type endopeptidase activity"/>
    <property type="evidence" value="ECO:0007669"/>
    <property type="project" value="UniProtKB-EC"/>
</dbReference>
<feature type="transmembrane region" description="Helical" evidence="9">
    <location>
        <begin position="96"/>
        <end position="119"/>
    </location>
</feature>
<dbReference type="RefSeq" id="WP_380799728.1">
    <property type="nucleotide sequence ID" value="NZ_JBHUIV010000003.1"/>
</dbReference>
<protein>
    <recommendedName>
        <fullName evidence="9">Lipoprotein signal peptidase</fullName>
        <ecNumber evidence="9">3.4.23.36</ecNumber>
    </recommendedName>
    <alternativeName>
        <fullName evidence="9">Prolipoprotein signal peptidase</fullName>
    </alternativeName>
    <alternativeName>
        <fullName evidence="9">Signal peptidase II</fullName>
        <shortName evidence="9">SPase II</shortName>
    </alternativeName>
</protein>
<dbReference type="PANTHER" id="PTHR33695">
    <property type="entry name" value="LIPOPROTEIN SIGNAL PEPTIDASE"/>
    <property type="match status" value="1"/>
</dbReference>
<evidence type="ECO:0000256" key="5">
    <source>
        <dbReference type="ARBA" id="ARBA00022750"/>
    </source>
</evidence>
<sequence length="220" mass="25131">MKYFRYFGIALLVIIIDQAVKMVVHYQMDFGTPGQIKVFGEWFKLHYTTNPGMAFGMQLGTEYGKLILTTFRLVAMVGIGYYLYHIINKKMSKGYIICISMILGGAIGNLIDSIFYGVWLNNAPFNAPTPWFHGQVIDMFYIDIWEGFLPEWIPIWGGSYTALWPIFNIADASIFVGVAIILIFQGRFFNEGLKQEKPEEIDEIQRQFIEGEENASSSNS</sequence>
<keyword evidence="7 9" id="KW-1133">Transmembrane helix</keyword>
<dbReference type="PRINTS" id="PR00781">
    <property type="entry name" value="LIPOSIGPTASE"/>
</dbReference>
<keyword evidence="8 9" id="KW-0472">Membrane</keyword>
<keyword evidence="12" id="KW-1185">Reference proteome</keyword>
<comment type="pathway">
    <text evidence="9">Protein modification; lipoprotein biosynthesis (signal peptide cleavage).</text>
</comment>
<evidence type="ECO:0000256" key="8">
    <source>
        <dbReference type="ARBA" id="ARBA00023136"/>
    </source>
</evidence>
<dbReference type="EC" id="3.4.23.36" evidence="9"/>
<comment type="caution">
    <text evidence="11">The sequence shown here is derived from an EMBL/GenBank/DDBJ whole genome shotgun (WGS) entry which is preliminary data.</text>
</comment>
<keyword evidence="2 9" id="KW-1003">Cell membrane</keyword>
<gene>
    <name evidence="9" type="primary">lspA</name>
    <name evidence="11" type="ORF">ACFSKV_01135</name>
</gene>
<evidence type="ECO:0000256" key="10">
    <source>
        <dbReference type="RuleBase" id="RU004181"/>
    </source>
</evidence>
<feature type="active site" evidence="9">
    <location>
        <position position="138"/>
    </location>
</feature>
<comment type="catalytic activity">
    <reaction evidence="9">
        <text>Release of signal peptides from bacterial membrane prolipoproteins. Hydrolyzes -Xaa-Yaa-Zaa-|-(S,diacylglyceryl)Cys-, in which Xaa is hydrophobic (preferably Leu), and Yaa (Ala or Ser) and Zaa (Gly or Ala) have small, neutral side chains.</text>
        <dbReference type="EC" id="3.4.23.36"/>
    </reaction>
</comment>
<evidence type="ECO:0000256" key="2">
    <source>
        <dbReference type="ARBA" id="ARBA00022475"/>
    </source>
</evidence>
<keyword evidence="3 9" id="KW-0645">Protease</keyword>
<keyword evidence="5 9" id="KW-0064">Aspartyl protease</keyword>
<reference evidence="12" key="1">
    <citation type="journal article" date="2019" name="Int. J. Syst. Evol. Microbiol.">
        <title>The Global Catalogue of Microorganisms (GCM) 10K type strain sequencing project: providing services to taxonomists for standard genome sequencing and annotation.</title>
        <authorList>
            <consortium name="The Broad Institute Genomics Platform"/>
            <consortium name="The Broad Institute Genome Sequencing Center for Infectious Disease"/>
            <person name="Wu L."/>
            <person name="Ma J."/>
        </authorList>
    </citation>
    <scope>NUCLEOTIDE SEQUENCE [LARGE SCALE GENOMIC DNA]</scope>
    <source>
        <strain evidence="12">KCTC 19812</strain>
    </source>
</reference>
<keyword evidence="4 9" id="KW-0812">Transmembrane</keyword>
<feature type="transmembrane region" description="Helical" evidence="9">
    <location>
        <begin position="162"/>
        <end position="184"/>
    </location>
</feature>
<organism evidence="11 12">
    <name type="scientific">Shivajiella indica</name>
    <dbReference type="NCBI Taxonomy" id="872115"/>
    <lineage>
        <taxon>Bacteria</taxon>
        <taxon>Pseudomonadati</taxon>
        <taxon>Bacteroidota</taxon>
        <taxon>Cytophagia</taxon>
        <taxon>Cytophagales</taxon>
        <taxon>Cyclobacteriaceae</taxon>
        <taxon>Shivajiella</taxon>
    </lineage>
</organism>
<dbReference type="Proteomes" id="UP001597414">
    <property type="component" value="Unassembled WGS sequence"/>
</dbReference>
<dbReference type="InterPro" id="IPR001872">
    <property type="entry name" value="Peptidase_A8"/>
</dbReference>
<evidence type="ECO:0000256" key="7">
    <source>
        <dbReference type="ARBA" id="ARBA00022989"/>
    </source>
</evidence>
<evidence type="ECO:0000313" key="12">
    <source>
        <dbReference type="Proteomes" id="UP001597414"/>
    </source>
</evidence>
<comment type="caution">
    <text evidence="9">Lacks conserved residue(s) required for the propagation of feature annotation.</text>
</comment>
<dbReference type="EMBL" id="JBHUIV010000003">
    <property type="protein sequence ID" value="MFD2200149.1"/>
    <property type="molecule type" value="Genomic_DNA"/>
</dbReference>
<evidence type="ECO:0000256" key="9">
    <source>
        <dbReference type="HAMAP-Rule" id="MF_00161"/>
    </source>
</evidence>
<keyword evidence="6 9" id="KW-0378">Hydrolase</keyword>
<evidence type="ECO:0000313" key="11">
    <source>
        <dbReference type="EMBL" id="MFD2200149.1"/>
    </source>
</evidence>
<dbReference type="HAMAP" id="MF_00161">
    <property type="entry name" value="LspA"/>
    <property type="match status" value="1"/>
</dbReference>
<comment type="function">
    <text evidence="9">This protein specifically catalyzes the removal of signal peptides from prolipoproteins.</text>
</comment>
<accession>A0ABW5B3T8</accession>
<proteinExistence type="inferred from homology"/>
<feature type="transmembrane region" description="Helical" evidence="9">
    <location>
        <begin position="63"/>
        <end position="84"/>
    </location>
</feature>
<name>A0ABW5B3T8_9BACT</name>
<dbReference type="Pfam" id="PF01252">
    <property type="entry name" value="Peptidase_A8"/>
    <property type="match status" value="1"/>
</dbReference>
<evidence type="ECO:0000256" key="1">
    <source>
        <dbReference type="ARBA" id="ARBA00006139"/>
    </source>
</evidence>